<sequence>MHNAFPAAAVILMAATAVSAEFDGIYRQAADSDCSLVGVDGGALKIEKDVFYGVDSTCNMTDPVPVNDMDAVLYTMRCSSEDGAWTARAMMVHGADSGLIMVWDGYAFKYDSCPDPDASNPVTDSIPVEAQAAPEAESDIVEPAKAVVPDEESVPRESETPDVLTEEPEKTESDAG</sequence>
<evidence type="ECO:0000313" key="2">
    <source>
        <dbReference type="EMBL" id="SCM69346.1"/>
    </source>
</evidence>
<proteinExistence type="predicted"/>
<dbReference type="Proteomes" id="UP000184085">
    <property type="component" value="Unassembled WGS sequence"/>
</dbReference>
<evidence type="ECO:0000313" key="3">
    <source>
        <dbReference type="Proteomes" id="UP000184085"/>
    </source>
</evidence>
<dbReference type="EMBL" id="FMJB01000064">
    <property type="protein sequence ID" value="SCM69346.1"/>
    <property type="molecule type" value="Genomic_DNA"/>
</dbReference>
<feature type="compositionally biased region" description="Basic and acidic residues" evidence="1">
    <location>
        <begin position="167"/>
        <end position="176"/>
    </location>
</feature>
<dbReference type="RefSeq" id="WP_072708848.1">
    <property type="nucleotide sequence ID" value="NZ_FMJB01000064.1"/>
</dbReference>
<reference evidence="3" key="1">
    <citation type="submission" date="2016-09" db="EMBL/GenBank/DDBJ databases">
        <authorList>
            <person name="Wibberg D."/>
        </authorList>
    </citation>
    <scope>NUCLEOTIDE SEQUENCE [LARGE SCALE GENOMIC DNA]</scope>
</reference>
<accession>A0A1M4N847</accession>
<dbReference type="AlphaFoldDB" id="A0A1M4N847"/>
<gene>
    <name evidence="2" type="ORF">KARMA_3584</name>
</gene>
<feature type="region of interest" description="Disordered" evidence="1">
    <location>
        <begin position="131"/>
        <end position="176"/>
    </location>
</feature>
<organism evidence="2 3">
    <name type="scientific">Donghicola eburneus</name>
    <dbReference type="NCBI Taxonomy" id="393278"/>
    <lineage>
        <taxon>Bacteria</taxon>
        <taxon>Pseudomonadati</taxon>
        <taxon>Pseudomonadota</taxon>
        <taxon>Alphaproteobacteria</taxon>
        <taxon>Rhodobacterales</taxon>
        <taxon>Roseobacteraceae</taxon>
        <taxon>Donghicola</taxon>
    </lineage>
</organism>
<keyword evidence="3" id="KW-1185">Reference proteome</keyword>
<protein>
    <submittedName>
        <fullName evidence="2">Uncharacterized protein</fullName>
    </submittedName>
</protein>
<name>A0A1M4N847_9RHOB</name>
<evidence type="ECO:0000256" key="1">
    <source>
        <dbReference type="SAM" id="MobiDB-lite"/>
    </source>
</evidence>